<accession>A0ABR2LNN5</accession>
<keyword evidence="1" id="KW-0378">Hydrolase</keyword>
<dbReference type="Pfam" id="PF00561">
    <property type="entry name" value="Abhydrolase_1"/>
    <property type="match status" value="1"/>
</dbReference>
<evidence type="ECO:0000256" key="3">
    <source>
        <dbReference type="SAM" id="MobiDB-lite"/>
    </source>
</evidence>
<evidence type="ECO:0000313" key="6">
    <source>
        <dbReference type="Proteomes" id="UP001412067"/>
    </source>
</evidence>
<dbReference type="PRINTS" id="PR00412">
    <property type="entry name" value="EPOXHYDRLASE"/>
</dbReference>
<feature type="region of interest" description="Disordered" evidence="3">
    <location>
        <begin position="198"/>
        <end position="239"/>
    </location>
</feature>
<feature type="domain" description="AB hydrolase-1" evidence="4">
    <location>
        <begin position="30"/>
        <end position="137"/>
    </location>
</feature>
<organism evidence="5 6">
    <name type="scientific">Platanthera guangdongensis</name>
    <dbReference type="NCBI Taxonomy" id="2320717"/>
    <lineage>
        <taxon>Eukaryota</taxon>
        <taxon>Viridiplantae</taxon>
        <taxon>Streptophyta</taxon>
        <taxon>Embryophyta</taxon>
        <taxon>Tracheophyta</taxon>
        <taxon>Spermatophyta</taxon>
        <taxon>Magnoliopsida</taxon>
        <taxon>Liliopsida</taxon>
        <taxon>Asparagales</taxon>
        <taxon>Orchidaceae</taxon>
        <taxon>Orchidoideae</taxon>
        <taxon>Orchideae</taxon>
        <taxon>Orchidinae</taxon>
        <taxon>Platanthera</taxon>
    </lineage>
</organism>
<name>A0ABR2LNN5_9ASPA</name>
<dbReference type="InterPro" id="IPR000073">
    <property type="entry name" value="AB_hydrolase_1"/>
</dbReference>
<feature type="compositionally biased region" description="Basic and acidic residues" evidence="3">
    <location>
        <begin position="218"/>
        <end position="239"/>
    </location>
</feature>
<evidence type="ECO:0000313" key="5">
    <source>
        <dbReference type="EMBL" id="KAK8945841.1"/>
    </source>
</evidence>
<evidence type="ECO:0000256" key="2">
    <source>
        <dbReference type="ARBA" id="ARBA00038334"/>
    </source>
</evidence>
<comment type="caution">
    <text evidence="5">The sequence shown here is derived from an EMBL/GenBank/DDBJ whole genome shotgun (WGS) entry which is preliminary data.</text>
</comment>
<comment type="similarity">
    <text evidence="2">Belongs to the AB hydrolase superfamily. Epoxide hydrolase family.</text>
</comment>
<keyword evidence="6" id="KW-1185">Reference proteome</keyword>
<sequence length="239" mass="26115">MDLGKIEHSHLLVRGLNLHIAQIGTGQLGTVIFLHDFLEIWYTWRYQMLAVAHAGFRAVAPDFRGYGLSDQPPEPEKASFDDLVDDLLRILDALGVPKAFLVGKDFGAFPAYDFAVKHPDRVQGVVNRGIPYSPTAFDSKPLPEGFYIYRWREPGRAEADFGRISATAVVRNVYILFSKSEIPIAAEGQEIMDLADHPISDIGGADAGGGSHNSPSDAADHGREGLRVEDSGDGGVREE</sequence>
<protein>
    <submittedName>
        <fullName evidence="5">Proline iminopeptidase</fullName>
    </submittedName>
</protein>
<dbReference type="EMBL" id="JBBWWR010000017">
    <property type="protein sequence ID" value="KAK8945841.1"/>
    <property type="molecule type" value="Genomic_DNA"/>
</dbReference>
<evidence type="ECO:0000256" key="1">
    <source>
        <dbReference type="ARBA" id="ARBA00022801"/>
    </source>
</evidence>
<reference evidence="5 6" key="1">
    <citation type="journal article" date="2022" name="Nat. Plants">
        <title>Genomes of leafy and leafless Platanthera orchids illuminate the evolution of mycoheterotrophy.</title>
        <authorList>
            <person name="Li M.H."/>
            <person name="Liu K.W."/>
            <person name="Li Z."/>
            <person name="Lu H.C."/>
            <person name="Ye Q.L."/>
            <person name="Zhang D."/>
            <person name="Wang J.Y."/>
            <person name="Li Y.F."/>
            <person name="Zhong Z.M."/>
            <person name="Liu X."/>
            <person name="Yu X."/>
            <person name="Liu D.K."/>
            <person name="Tu X.D."/>
            <person name="Liu B."/>
            <person name="Hao Y."/>
            <person name="Liao X.Y."/>
            <person name="Jiang Y.T."/>
            <person name="Sun W.H."/>
            <person name="Chen J."/>
            <person name="Chen Y.Q."/>
            <person name="Ai Y."/>
            <person name="Zhai J.W."/>
            <person name="Wu S.S."/>
            <person name="Zhou Z."/>
            <person name="Hsiao Y.Y."/>
            <person name="Wu W.L."/>
            <person name="Chen Y.Y."/>
            <person name="Lin Y.F."/>
            <person name="Hsu J.L."/>
            <person name="Li C.Y."/>
            <person name="Wang Z.W."/>
            <person name="Zhao X."/>
            <person name="Zhong W.Y."/>
            <person name="Ma X.K."/>
            <person name="Ma L."/>
            <person name="Huang J."/>
            <person name="Chen G.Z."/>
            <person name="Huang M.Z."/>
            <person name="Huang L."/>
            <person name="Peng D.H."/>
            <person name="Luo Y.B."/>
            <person name="Zou S.Q."/>
            <person name="Chen S.P."/>
            <person name="Lan S."/>
            <person name="Tsai W.C."/>
            <person name="Van de Peer Y."/>
            <person name="Liu Z.J."/>
        </authorList>
    </citation>
    <scope>NUCLEOTIDE SEQUENCE [LARGE SCALE GENOMIC DNA]</scope>
    <source>
        <strain evidence="5">Lor288</strain>
    </source>
</reference>
<dbReference type="InterPro" id="IPR029058">
    <property type="entry name" value="AB_hydrolase_fold"/>
</dbReference>
<dbReference type="PANTHER" id="PTHR43329">
    <property type="entry name" value="EPOXIDE HYDROLASE"/>
    <property type="match status" value="1"/>
</dbReference>
<dbReference type="SUPFAM" id="SSF53474">
    <property type="entry name" value="alpha/beta-Hydrolases"/>
    <property type="match status" value="1"/>
</dbReference>
<evidence type="ECO:0000259" key="4">
    <source>
        <dbReference type="Pfam" id="PF00561"/>
    </source>
</evidence>
<gene>
    <name evidence="5" type="primary">PIP</name>
    <name evidence="5" type="ORF">KSP40_PGU016535</name>
</gene>
<dbReference type="PRINTS" id="PR00111">
    <property type="entry name" value="ABHYDROLASE"/>
</dbReference>
<proteinExistence type="inferred from homology"/>
<dbReference type="Gene3D" id="3.40.50.1820">
    <property type="entry name" value="alpha/beta hydrolase"/>
    <property type="match status" value="1"/>
</dbReference>
<dbReference type="InterPro" id="IPR000639">
    <property type="entry name" value="Epox_hydrolase-like"/>
</dbReference>
<dbReference type="Proteomes" id="UP001412067">
    <property type="component" value="Unassembled WGS sequence"/>
</dbReference>